<dbReference type="KEGG" id="bvi:Bcep1808_5869"/>
<dbReference type="AlphaFoldDB" id="A4JR94"/>
<evidence type="ECO:0000313" key="1">
    <source>
        <dbReference type="EMBL" id="ABO58797.1"/>
    </source>
</evidence>
<proteinExistence type="predicted"/>
<protein>
    <submittedName>
        <fullName evidence="1">Uncharacterized protein</fullName>
    </submittedName>
</protein>
<reference evidence="2" key="1">
    <citation type="submission" date="2007-03" db="EMBL/GenBank/DDBJ databases">
        <title>Complete sequence of chromosome 3 of Burkholderia vietnamiensis G4.</title>
        <authorList>
            <consortium name="US DOE Joint Genome Institute"/>
            <person name="Copeland A."/>
            <person name="Lucas S."/>
            <person name="Lapidus A."/>
            <person name="Barry K."/>
            <person name="Detter J.C."/>
            <person name="Glavina del Rio T."/>
            <person name="Hammon N."/>
            <person name="Israni S."/>
            <person name="Dalin E."/>
            <person name="Tice H."/>
            <person name="Pitluck S."/>
            <person name="Chain P."/>
            <person name="Malfatti S."/>
            <person name="Shin M."/>
            <person name="Vergez L."/>
            <person name="Schmutz J."/>
            <person name="Larimer F."/>
            <person name="Land M."/>
            <person name="Hauser L."/>
            <person name="Kyrpides N."/>
            <person name="Tiedje J."/>
            <person name="Richardson P."/>
        </authorList>
    </citation>
    <scope>NUCLEOTIDE SEQUENCE [LARGE SCALE GENOMIC DNA]</scope>
    <source>
        <strain evidence="2">G4 / LMG 22486</strain>
    </source>
</reference>
<dbReference type="HOGENOM" id="CLU_2536212_0_0_4"/>
<dbReference type="EMBL" id="CP000616">
    <property type="protein sequence ID" value="ABO58797.1"/>
    <property type="molecule type" value="Genomic_DNA"/>
</dbReference>
<name>A4JR94_BURVG</name>
<dbReference type="Proteomes" id="UP000002287">
    <property type="component" value="Chromosome 3"/>
</dbReference>
<sequence>MTYKHYAVVNEVCPVCGQGRVLVAAKSKSSGVFAPCEDCESEWSHPDETHDTELASRYRHAFARYLRLDELMAHSWYCHVLNK</sequence>
<accession>A4JR94</accession>
<gene>
    <name evidence="1" type="ordered locus">Bcep1808_5869</name>
</gene>
<evidence type="ECO:0000313" key="2">
    <source>
        <dbReference type="Proteomes" id="UP000002287"/>
    </source>
</evidence>
<organism evidence="1 2">
    <name type="scientific">Burkholderia vietnamiensis (strain G4 / LMG 22486)</name>
    <name type="common">Burkholderia cepacia (strain R1808)</name>
    <dbReference type="NCBI Taxonomy" id="269482"/>
    <lineage>
        <taxon>Bacteria</taxon>
        <taxon>Pseudomonadati</taxon>
        <taxon>Pseudomonadota</taxon>
        <taxon>Betaproteobacteria</taxon>
        <taxon>Burkholderiales</taxon>
        <taxon>Burkholderiaceae</taxon>
        <taxon>Burkholderia</taxon>
        <taxon>Burkholderia cepacia complex</taxon>
    </lineage>
</organism>